<dbReference type="Pfam" id="PF04101">
    <property type="entry name" value="Glyco_tran_28_C"/>
    <property type="match status" value="1"/>
</dbReference>
<dbReference type="InterPro" id="IPR007235">
    <property type="entry name" value="Glyco_trans_28_C"/>
</dbReference>
<dbReference type="Proteomes" id="UP001268542">
    <property type="component" value="Unassembled WGS sequence"/>
</dbReference>
<comment type="caution">
    <text evidence="2">The sequence shown here is derived from an EMBL/GenBank/DDBJ whole genome shotgun (WGS) entry which is preliminary data.</text>
</comment>
<dbReference type="RefSeq" id="WP_315734102.1">
    <property type="nucleotide sequence ID" value="NZ_JAVYII010000006.1"/>
</dbReference>
<dbReference type="SUPFAM" id="SSF53756">
    <property type="entry name" value="UDP-Glycosyltransferase/glycogen phosphorylase"/>
    <property type="match status" value="1"/>
</dbReference>
<keyword evidence="3" id="KW-1185">Reference proteome</keyword>
<evidence type="ECO:0000313" key="2">
    <source>
        <dbReference type="EMBL" id="MDT9594387.1"/>
    </source>
</evidence>
<dbReference type="EMBL" id="JAVYII010000006">
    <property type="protein sequence ID" value="MDT9594387.1"/>
    <property type="molecule type" value="Genomic_DNA"/>
</dbReference>
<accession>A0ABU3Q024</accession>
<proteinExistence type="predicted"/>
<organism evidence="2 3">
    <name type="scientific">Nocardioides imazamoxiresistens</name>
    <dbReference type="NCBI Taxonomy" id="3231893"/>
    <lineage>
        <taxon>Bacteria</taxon>
        <taxon>Bacillati</taxon>
        <taxon>Actinomycetota</taxon>
        <taxon>Actinomycetes</taxon>
        <taxon>Propionibacteriales</taxon>
        <taxon>Nocardioidaceae</taxon>
        <taxon>Nocardioides</taxon>
    </lineage>
</organism>
<reference evidence="2 3" key="1">
    <citation type="submission" date="2023-08" db="EMBL/GenBank/DDBJ databases">
        <title>Nocardioides seae sp. nov., a bacterium isolated from a soil.</title>
        <authorList>
            <person name="Wang X."/>
        </authorList>
    </citation>
    <scope>NUCLEOTIDE SEQUENCE [LARGE SCALE GENOMIC DNA]</scope>
    <source>
        <strain evidence="2 3">YZH12</strain>
    </source>
</reference>
<name>A0ABU3Q024_9ACTN</name>
<dbReference type="Gene3D" id="3.40.50.2000">
    <property type="entry name" value="Glycogen Phosphorylase B"/>
    <property type="match status" value="1"/>
</dbReference>
<evidence type="ECO:0000259" key="1">
    <source>
        <dbReference type="Pfam" id="PF04101"/>
    </source>
</evidence>
<sequence>MSGLVVALVGTDHHPFDRLVGWMDAFARQHAAAGTRVVVQHGHSAAPSVAEGRAFLGHDELVELVGAAGVVVCHGGPGTIMDARRVGHVPVCVPRDPERGEHVDGHQLRFAEVAEGAGMVQLATSRDDALARVEQSLEASAQLVASDASAHAAAARFAHHVDPVVGRRVRRIRSVRRALLSRVSR</sequence>
<evidence type="ECO:0000313" key="3">
    <source>
        <dbReference type="Proteomes" id="UP001268542"/>
    </source>
</evidence>
<protein>
    <submittedName>
        <fullName evidence="2">Glycosyltransferase</fullName>
    </submittedName>
</protein>
<gene>
    <name evidence="2" type="ORF">RDV89_14985</name>
</gene>
<feature type="domain" description="Glycosyl transferase family 28 C-terminal" evidence="1">
    <location>
        <begin position="18"/>
        <end position="150"/>
    </location>
</feature>